<organism evidence="1 2">
    <name type="scientific">Burkholderia gladioli (strain BSR3)</name>
    <dbReference type="NCBI Taxonomy" id="999541"/>
    <lineage>
        <taxon>Bacteria</taxon>
        <taxon>Pseudomonadati</taxon>
        <taxon>Pseudomonadota</taxon>
        <taxon>Betaproteobacteria</taxon>
        <taxon>Burkholderiales</taxon>
        <taxon>Burkholderiaceae</taxon>
        <taxon>Burkholderia</taxon>
    </lineage>
</organism>
<protein>
    <submittedName>
        <fullName evidence="1">Uncharacterized protein</fullName>
    </submittedName>
</protein>
<geneLocation type="plasmid" evidence="1 2">
    <name>bgla_3p</name>
</geneLocation>
<proteinExistence type="predicted"/>
<keyword evidence="2" id="KW-1185">Reference proteome</keyword>
<sequence>MFGTVFSKALTARGHWAMKRICEVANAVRIYPDHTTQALHFARESGREAGRLDAALGLWCPHLLTDVPELHDAWQTAFDEVRSRLDALRTPEGIEAWLARVSKAANHGTGLVYEVFSRNFSCAVDNGLGDIPSELHAFTLERAKYFGYETAEEREATWAEMEADGLCSHGLDAMTCPCGCFEGD</sequence>
<reference evidence="1 2" key="1">
    <citation type="journal article" date="2011" name="J. Bacteriol.">
        <title>Complete genome sequence of Burkholderia gladioli BSR3.</title>
        <authorList>
            <person name="Seo Y.S."/>
            <person name="Lim J."/>
            <person name="Choi B.S."/>
            <person name="Kim H."/>
            <person name="Goo E."/>
            <person name="Lee B."/>
            <person name="Lim J.S."/>
            <person name="Choi I.Y."/>
            <person name="Moon J.S."/>
            <person name="Kim J."/>
            <person name="Hwang I."/>
        </authorList>
    </citation>
    <scope>NUCLEOTIDE SEQUENCE [LARGE SCALE GENOMIC DNA]</scope>
    <source>
        <strain evidence="1 2">BSR3</strain>
        <plasmid evidence="1">bgla_3p</plasmid>
    </source>
</reference>
<evidence type="ECO:0000313" key="2">
    <source>
        <dbReference type="Proteomes" id="UP000008316"/>
    </source>
</evidence>
<keyword evidence="1" id="KW-0614">Plasmid</keyword>
<accession>F2LSE3</accession>
<dbReference type="Proteomes" id="UP000008316">
    <property type="component" value="Plasmid bgla_3p"/>
</dbReference>
<dbReference type="EMBL" id="CP002603">
    <property type="protein sequence ID" value="AEA65739.1"/>
    <property type="molecule type" value="Genomic_DNA"/>
</dbReference>
<gene>
    <name evidence="1" type="ordered locus">bgla_3p0380</name>
</gene>
<dbReference type="RefSeq" id="WP_013691874.1">
    <property type="nucleotide sequence ID" value="NC_015378.1"/>
</dbReference>
<dbReference type="AlphaFoldDB" id="F2LSE3"/>
<dbReference type="KEGG" id="bgd:bgla_3p0380"/>
<name>F2LSE3_BURGS</name>
<evidence type="ECO:0000313" key="1">
    <source>
        <dbReference type="EMBL" id="AEA65739.1"/>
    </source>
</evidence>
<dbReference type="HOGENOM" id="CLU_1375942_0_0_4"/>